<name>A0A5Q4VF70_9BACT</name>
<dbReference type="PROSITE" id="PS51186">
    <property type="entry name" value="GNAT"/>
    <property type="match status" value="1"/>
</dbReference>
<dbReference type="GO" id="GO:0016747">
    <property type="term" value="F:acyltransferase activity, transferring groups other than amino-acyl groups"/>
    <property type="evidence" value="ECO:0007669"/>
    <property type="project" value="InterPro"/>
</dbReference>
<evidence type="ECO:0000259" key="1">
    <source>
        <dbReference type="PROSITE" id="PS51186"/>
    </source>
</evidence>
<protein>
    <submittedName>
        <fullName evidence="2">GNAT family N-acetyltransferase</fullName>
    </submittedName>
</protein>
<dbReference type="CDD" id="cd04301">
    <property type="entry name" value="NAT_SF"/>
    <property type="match status" value="1"/>
</dbReference>
<dbReference type="InterPro" id="IPR000182">
    <property type="entry name" value="GNAT_dom"/>
</dbReference>
<keyword evidence="2" id="KW-0808">Transferase</keyword>
<proteinExistence type="predicted"/>
<dbReference type="Proteomes" id="UP000321899">
    <property type="component" value="Unassembled WGS sequence"/>
</dbReference>
<dbReference type="InterPro" id="IPR016181">
    <property type="entry name" value="Acyl_CoA_acyltransferase"/>
</dbReference>
<evidence type="ECO:0000313" key="3">
    <source>
        <dbReference type="Proteomes" id="UP000321899"/>
    </source>
</evidence>
<dbReference type="EMBL" id="VDMB01000003">
    <property type="protein sequence ID" value="TYT75526.1"/>
    <property type="molecule type" value="Genomic_DNA"/>
</dbReference>
<keyword evidence="3" id="KW-1185">Reference proteome</keyword>
<dbReference type="Pfam" id="PF13508">
    <property type="entry name" value="Acetyltransf_7"/>
    <property type="match status" value="1"/>
</dbReference>
<dbReference type="SUPFAM" id="SSF55729">
    <property type="entry name" value="Acyl-CoA N-acyltransferases (Nat)"/>
    <property type="match status" value="1"/>
</dbReference>
<reference evidence="2 3" key="1">
    <citation type="submission" date="2019-06" db="EMBL/GenBank/DDBJ databases">
        <title>Desulfobotulus mexicanus sp. nov., a novel sulfate-reducing bacterium isolated from the sediment of an alkaline crater lake in Mexico.</title>
        <authorList>
            <person name="Hirschler-Rea A."/>
        </authorList>
    </citation>
    <scope>NUCLEOTIDE SEQUENCE [LARGE SCALE GENOMIC DNA]</scope>
    <source>
        <strain evidence="2 3">PAR22N</strain>
    </source>
</reference>
<evidence type="ECO:0000313" key="2">
    <source>
        <dbReference type="EMBL" id="TYT75526.1"/>
    </source>
</evidence>
<organism evidence="2 3">
    <name type="scientific">Desulfobotulus mexicanus</name>
    <dbReference type="NCBI Taxonomy" id="2586642"/>
    <lineage>
        <taxon>Bacteria</taxon>
        <taxon>Pseudomonadati</taxon>
        <taxon>Thermodesulfobacteriota</taxon>
        <taxon>Desulfobacteria</taxon>
        <taxon>Desulfobacterales</taxon>
        <taxon>Desulfobacteraceae</taxon>
        <taxon>Desulfobotulus</taxon>
    </lineage>
</organism>
<dbReference type="AlphaFoldDB" id="A0A5Q4VF70"/>
<gene>
    <name evidence="2" type="ORF">FIM25_03540</name>
</gene>
<dbReference type="OrthoDB" id="9805924at2"/>
<feature type="domain" description="N-acetyltransferase" evidence="1">
    <location>
        <begin position="13"/>
        <end position="153"/>
    </location>
</feature>
<accession>A0A5Q4VF70</accession>
<sequence>MCLSGEANSMLPVELRRANSGDTTAIVNLFRDISDKELDAQRIESCIDKYPSVLALRGAKLVGFIYSSSFAPDILELLNIAVLEAQRDSGVGSMMLSELERQSSQKYRAIILVNSVLYPSKKTKKLASNFYLKNGYNLVHTTGSTNVFIKDLA</sequence>
<comment type="caution">
    <text evidence="2">The sequence shown here is derived from an EMBL/GenBank/DDBJ whole genome shotgun (WGS) entry which is preliminary data.</text>
</comment>
<dbReference type="Gene3D" id="3.40.630.30">
    <property type="match status" value="1"/>
</dbReference>